<dbReference type="Proteomes" id="UP001174136">
    <property type="component" value="Unassembled WGS sequence"/>
</dbReference>
<feature type="chain" id="PRO_5041349713" evidence="6">
    <location>
        <begin position="28"/>
        <end position="707"/>
    </location>
</feature>
<dbReference type="InterPro" id="IPR035914">
    <property type="entry name" value="Sperma_CUB_dom_sf"/>
</dbReference>
<feature type="domain" description="SMB" evidence="8">
    <location>
        <begin position="226"/>
        <end position="266"/>
    </location>
</feature>
<dbReference type="InterPro" id="IPR000859">
    <property type="entry name" value="CUB_dom"/>
</dbReference>
<evidence type="ECO:0000313" key="10">
    <source>
        <dbReference type="EMBL" id="KAK0144938.1"/>
    </source>
</evidence>
<dbReference type="AlphaFoldDB" id="A0AA47MQS9"/>
<keyword evidence="1 6" id="KW-0732">Signal</keyword>
<dbReference type="InterPro" id="IPR001507">
    <property type="entry name" value="ZP_dom"/>
</dbReference>
<dbReference type="Gene3D" id="2.60.40.4100">
    <property type="entry name" value="Zona pellucida, ZP-C domain"/>
    <property type="match status" value="1"/>
</dbReference>
<reference evidence="10" key="1">
    <citation type="journal article" date="2023" name="Front. Mar. Sci.">
        <title>A new Merluccius polli reference genome to investigate the effects of global change in West African waters.</title>
        <authorList>
            <person name="Mateo J.L."/>
            <person name="Blanco-Fernandez C."/>
            <person name="Garcia-Vazquez E."/>
            <person name="Machado-Schiaffino G."/>
        </authorList>
    </citation>
    <scope>NUCLEOTIDE SEQUENCE</scope>
    <source>
        <strain evidence="10">C29</strain>
        <tissue evidence="10">Fin</tissue>
    </source>
</reference>
<dbReference type="SUPFAM" id="SSF49854">
    <property type="entry name" value="Spermadhesin, CUB domain"/>
    <property type="match status" value="1"/>
</dbReference>
<organism evidence="10 11">
    <name type="scientific">Merluccius polli</name>
    <name type="common">Benguela hake</name>
    <name type="synonym">Merluccius cadenati</name>
    <dbReference type="NCBI Taxonomy" id="89951"/>
    <lineage>
        <taxon>Eukaryota</taxon>
        <taxon>Metazoa</taxon>
        <taxon>Chordata</taxon>
        <taxon>Craniata</taxon>
        <taxon>Vertebrata</taxon>
        <taxon>Euteleostomi</taxon>
        <taxon>Actinopterygii</taxon>
        <taxon>Neopterygii</taxon>
        <taxon>Teleostei</taxon>
        <taxon>Neoteleostei</taxon>
        <taxon>Acanthomorphata</taxon>
        <taxon>Zeiogadaria</taxon>
        <taxon>Gadariae</taxon>
        <taxon>Gadiformes</taxon>
        <taxon>Gadoidei</taxon>
        <taxon>Merlucciidae</taxon>
        <taxon>Merluccius</taxon>
    </lineage>
</organism>
<evidence type="ECO:0000259" key="8">
    <source>
        <dbReference type="PROSITE" id="PS50958"/>
    </source>
</evidence>
<dbReference type="FunFam" id="2.60.40.4100:FF:000005">
    <property type="entry name" value="Deleted in malignant brain tumors 1"/>
    <property type="match status" value="1"/>
</dbReference>
<accession>A0AA47MQS9</accession>
<feature type="domain" description="SMB" evidence="8">
    <location>
        <begin position="126"/>
        <end position="157"/>
    </location>
</feature>
<evidence type="ECO:0000256" key="4">
    <source>
        <dbReference type="PROSITE-ProRule" id="PRU00059"/>
    </source>
</evidence>
<dbReference type="PANTHER" id="PTHR14002:SF38">
    <property type="entry name" value="CUB AND ZONA PELLUCIDA-LIKE DOMAIN-CONTAINING PROTEIN 1"/>
    <property type="match status" value="1"/>
</dbReference>
<dbReference type="SMART" id="SM00042">
    <property type="entry name" value="CUB"/>
    <property type="match status" value="1"/>
</dbReference>
<keyword evidence="3" id="KW-0325">Glycoprotein</keyword>
<evidence type="ECO:0000256" key="1">
    <source>
        <dbReference type="ARBA" id="ARBA00022729"/>
    </source>
</evidence>
<proteinExistence type="predicted"/>
<dbReference type="SUPFAM" id="SSF90188">
    <property type="entry name" value="Somatomedin B domain"/>
    <property type="match status" value="1"/>
</dbReference>
<evidence type="ECO:0000256" key="2">
    <source>
        <dbReference type="ARBA" id="ARBA00023157"/>
    </source>
</evidence>
<dbReference type="Pfam" id="PF00100">
    <property type="entry name" value="Zona_pellucida"/>
    <property type="match status" value="1"/>
</dbReference>
<evidence type="ECO:0000256" key="5">
    <source>
        <dbReference type="SAM" id="MobiDB-lite"/>
    </source>
</evidence>
<gene>
    <name evidence="10" type="primary">DMBT1_1</name>
    <name evidence="10" type="ORF">N1851_016169</name>
</gene>
<evidence type="ECO:0000259" key="9">
    <source>
        <dbReference type="PROSITE" id="PS51034"/>
    </source>
</evidence>
<evidence type="ECO:0000313" key="11">
    <source>
        <dbReference type="Proteomes" id="UP001174136"/>
    </source>
</evidence>
<keyword evidence="11" id="KW-1185">Reference proteome</keyword>
<feature type="signal peptide" evidence="6">
    <location>
        <begin position="1"/>
        <end position="27"/>
    </location>
</feature>
<dbReference type="PROSITE" id="PS01180">
    <property type="entry name" value="CUB"/>
    <property type="match status" value="1"/>
</dbReference>
<dbReference type="PROSITE" id="PS51034">
    <property type="entry name" value="ZP_2"/>
    <property type="match status" value="1"/>
</dbReference>
<dbReference type="Pfam" id="PF00431">
    <property type="entry name" value="CUB"/>
    <property type="match status" value="2"/>
</dbReference>
<evidence type="ECO:0000259" key="7">
    <source>
        <dbReference type="PROSITE" id="PS01180"/>
    </source>
</evidence>
<dbReference type="PRINTS" id="PR00023">
    <property type="entry name" value="ZPELLUCIDA"/>
</dbReference>
<protein>
    <submittedName>
        <fullName evidence="10">Deleted in malignant brain tumors 1 protein</fullName>
    </submittedName>
</protein>
<comment type="caution">
    <text evidence="10">The sequence shown here is derived from an EMBL/GenBank/DDBJ whole genome shotgun (WGS) entry which is preliminary data.</text>
</comment>
<comment type="caution">
    <text evidence="4">Lacks conserved residue(s) required for the propagation of feature annotation.</text>
</comment>
<feature type="domain" description="SMB" evidence="8">
    <location>
        <begin position="27"/>
        <end position="58"/>
    </location>
</feature>
<feature type="domain" description="SMB" evidence="8">
    <location>
        <begin position="193"/>
        <end position="224"/>
    </location>
</feature>
<dbReference type="InterPro" id="IPR055355">
    <property type="entry name" value="ZP-C"/>
</dbReference>
<keyword evidence="2" id="KW-1015">Disulfide bond</keyword>
<dbReference type="Gene3D" id="2.60.40.3210">
    <property type="entry name" value="Zona pellucida, ZP-N domain"/>
    <property type="match status" value="1"/>
</dbReference>
<feature type="region of interest" description="Disordered" evidence="5">
    <location>
        <begin position="680"/>
        <end position="707"/>
    </location>
</feature>
<feature type="domain" description="CUB" evidence="7">
    <location>
        <begin position="259"/>
        <end position="410"/>
    </location>
</feature>
<name>A0AA47MQS9_MERPO</name>
<dbReference type="Gene3D" id="2.60.120.290">
    <property type="entry name" value="Spermadhesin, CUB domain"/>
    <property type="match status" value="1"/>
</dbReference>
<dbReference type="CDD" id="cd00041">
    <property type="entry name" value="CUB"/>
    <property type="match status" value="1"/>
</dbReference>
<dbReference type="PANTHER" id="PTHR14002">
    <property type="entry name" value="ENDOGLIN/TGF-BETA RECEPTOR TYPE III"/>
    <property type="match status" value="1"/>
</dbReference>
<dbReference type="InterPro" id="IPR042235">
    <property type="entry name" value="ZP-C_dom"/>
</dbReference>
<feature type="domain" description="ZP" evidence="9">
    <location>
        <begin position="419"/>
        <end position="662"/>
    </location>
</feature>
<dbReference type="SMART" id="SM00241">
    <property type="entry name" value="ZP"/>
    <property type="match status" value="1"/>
</dbReference>
<dbReference type="InterPro" id="IPR036024">
    <property type="entry name" value="Somatomedin_B-like_dom_sf"/>
</dbReference>
<feature type="domain" description="SMB" evidence="8">
    <location>
        <begin position="60"/>
        <end position="91"/>
    </location>
</feature>
<evidence type="ECO:0000256" key="6">
    <source>
        <dbReference type="SAM" id="SignalP"/>
    </source>
</evidence>
<dbReference type="EMBL" id="JAOPHQ010002923">
    <property type="protein sequence ID" value="KAK0144938.1"/>
    <property type="molecule type" value="Genomic_DNA"/>
</dbReference>
<dbReference type="InterPro" id="IPR048290">
    <property type="entry name" value="ZP_chr"/>
</dbReference>
<evidence type="ECO:0000256" key="3">
    <source>
        <dbReference type="ARBA" id="ARBA00023180"/>
    </source>
</evidence>
<sequence>MKKKSENMETLGFLVLCSVMFSHCVQAQPSCRNNCGRQLGSCSCSSSCQYYGSCCYDYYSQPSCRNNCGRHLGSCSCSSSCRNYGNCCYDYYCQPSCRYNCGRHLGSCSCSSSCQYYGSCCNDYYSRPSCRNNCGRHLGSCSCSSSCRNYGNCCYDYYCQPSCRYNCGSHLGSCSCSSSCQYYGGSCCYDYYSQPSCRNNCGRHLGSCSCSSSCRNYGNCCYDYYCQPSCRYNCGSHLGSCSCSSSCRYYGSCCNDYYCNGDAQPLAGHPCGGSLSSSGSFASPGYPGHYQNNHYCVWQLSASTNHRIYLSITNLHNSLLKLVNYVVKKLLSAMTLEWMICCASRLENCCHCDWVAVYDGPSVNYPLLGKLCEGNNTWSSFQSSSRYLTVVFRTDGSVVDNGFNADFSSSLTPASGRVGCSADNMTIVIQKSYLNSVGYNGEDLYLDDPYCRPHISAYQVTFNFPVNNCGTSRTFENGTVVYRNALHAGLSNQSVITHQTPLKWNVVCRMDTTVQIMYVARAQDQSTIAGTGRFNGTMAFYTSSNFYYMVTQVPYVVTLNQYMYVQVSLSGRNSNLVLFLDTCVASPSRYDFNSKTYDLVRNGCPRDSSYYAYTSGTQSYARFRFRAFQFLRAHESVYLQCKVVICPATDYNSRCRRGCIGRKARALRASEDDHTLVLGPVTLQDPQSQEDKESAEEEVELKKSIDV</sequence>
<dbReference type="InterPro" id="IPR001212">
    <property type="entry name" value="Somatomedin_B_dom"/>
</dbReference>
<dbReference type="PROSITE" id="PS50958">
    <property type="entry name" value="SMB_2"/>
    <property type="match status" value="5"/>
</dbReference>